<organism evidence="1 2">
    <name type="scientific">Desulfofarcimen acetoxidans (strain ATCC 49208 / DSM 771 / KCTC 5769 / VKM B-1644 / 5575)</name>
    <name type="common">Desulfotomaculum acetoxidans</name>
    <dbReference type="NCBI Taxonomy" id="485916"/>
    <lineage>
        <taxon>Bacteria</taxon>
        <taxon>Bacillati</taxon>
        <taxon>Bacillota</taxon>
        <taxon>Clostridia</taxon>
        <taxon>Eubacteriales</taxon>
        <taxon>Peptococcaceae</taxon>
        <taxon>Desulfofarcimen</taxon>
    </lineage>
</organism>
<dbReference type="eggNOG" id="ENOG5033A6K">
    <property type="taxonomic scope" value="Bacteria"/>
</dbReference>
<evidence type="ECO:0000313" key="1">
    <source>
        <dbReference type="EMBL" id="ACV63659.1"/>
    </source>
</evidence>
<dbReference type="OrthoDB" id="2298477at2"/>
<dbReference type="STRING" id="485916.Dtox_2896"/>
<dbReference type="EMBL" id="CP001720">
    <property type="protein sequence ID" value="ACV63659.1"/>
    <property type="molecule type" value="Genomic_DNA"/>
</dbReference>
<dbReference type="Proteomes" id="UP000002217">
    <property type="component" value="Chromosome"/>
</dbReference>
<reference evidence="1 2" key="1">
    <citation type="journal article" date="2009" name="Stand. Genomic Sci.">
        <title>Complete genome sequence of Desulfotomaculum acetoxidans type strain (5575).</title>
        <authorList>
            <person name="Spring S."/>
            <person name="Lapidus A."/>
            <person name="Schroder M."/>
            <person name="Gleim D."/>
            <person name="Sims D."/>
            <person name="Meincke L."/>
            <person name="Glavina Del Rio T."/>
            <person name="Tice H."/>
            <person name="Copeland A."/>
            <person name="Cheng J.F."/>
            <person name="Lucas S."/>
            <person name="Chen F."/>
            <person name="Nolan M."/>
            <person name="Bruce D."/>
            <person name="Goodwin L."/>
            <person name="Pitluck S."/>
            <person name="Ivanova N."/>
            <person name="Mavromatis K."/>
            <person name="Mikhailova N."/>
            <person name="Pati A."/>
            <person name="Chen A."/>
            <person name="Palaniappan K."/>
            <person name="Land M."/>
            <person name="Hauser L."/>
            <person name="Chang Y.J."/>
            <person name="Jeffries C.D."/>
            <person name="Chain P."/>
            <person name="Saunders E."/>
            <person name="Brettin T."/>
            <person name="Detter J.C."/>
            <person name="Goker M."/>
            <person name="Bristow J."/>
            <person name="Eisen J.A."/>
            <person name="Markowitz V."/>
            <person name="Hugenholtz P."/>
            <person name="Kyrpides N.C."/>
            <person name="Klenk H.P."/>
            <person name="Han C."/>
        </authorList>
    </citation>
    <scope>NUCLEOTIDE SEQUENCE [LARGE SCALE GENOMIC DNA]</scope>
    <source>
        <strain evidence="2">ATCC 49208 / DSM 771 / VKM B-1644</strain>
    </source>
</reference>
<accession>C8W2H5</accession>
<evidence type="ECO:0000313" key="2">
    <source>
        <dbReference type="Proteomes" id="UP000002217"/>
    </source>
</evidence>
<evidence type="ECO:0008006" key="3">
    <source>
        <dbReference type="Google" id="ProtNLM"/>
    </source>
</evidence>
<dbReference type="HOGENOM" id="CLU_149158_1_0_9"/>
<protein>
    <recommendedName>
        <fullName evidence="3">Toxin</fullName>
    </recommendedName>
</protein>
<proteinExistence type="predicted"/>
<keyword evidence="2" id="KW-1185">Reference proteome</keyword>
<dbReference type="AlphaFoldDB" id="C8W2H5"/>
<dbReference type="KEGG" id="dae:Dtox_2896"/>
<name>C8W2H5_DESAS</name>
<gene>
    <name evidence="1" type="ordered locus">Dtox_2896</name>
</gene>
<sequence length="83" mass="9826">MNEYGLTRDLVCAELLRLEVSNYSYTDKDHDTKRGGDVWIFGQIFIPANPKNYIEVYVKLKFTSRVVCLSFHEKDRDINYPYL</sequence>